<dbReference type="Proteomes" id="UP001601197">
    <property type="component" value="Unassembled WGS sequence"/>
</dbReference>
<name>A0ABW6KZ99_9ACTN</name>
<feature type="domain" description="Transposase IS116/IS110/IS902 C-terminal" evidence="2">
    <location>
        <begin position="136"/>
        <end position="216"/>
    </location>
</feature>
<evidence type="ECO:0000259" key="1">
    <source>
        <dbReference type="Pfam" id="PF01548"/>
    </source>
</evidence>
<dbReference type="PANTHER" id="PTHR33055:SF13">
    <property type="entry name" value="TRANSPOSASE"/>
    <property type="match status" value="1"/>
</dbReference>
<comment type="caution">
    <text evidence="3">The sequence shown here is derived from an EMBL/GenBank/DDBJ whole genome shotgun (WGS) entry which is preliminary data.</text>
</comment>
<feature type="domain" description="Transposase IS110-like N-terminal" evidence="1">
    <location>
        <begin position="11"/>
        <end position="72"/>
    </location>
</feature>
<dbReference type="InterPro" id="IPR047650">
    <property type="entry name" value="Transpos_IS110"/>
</dbReference>
<dbReference type="RefSeq" id="WP_388351670.1">
    <property type="nucleotide sequence ID" value="NZ_JBIAFJ010000031.1"/>
</dbReference>
<dbReference type="InterPro" id="IPR002525">
    <property type="entry name" value="Transp_IS110-like_N"/>
</dbReference>
<accession>A0ABW6KZ99</accession>
<dbReference type="EMBL" id="JBIAFJ010000031">
    <property type="protein sequence ID" value="MFE9173195.1"/>
    <property type="molecule type" value="Genomic_DNA"/>
</dbReference>
<gene>
    <name evidence="3" type="ORF">ACFYNZ_27660</name>
</gene>
<dbReference type="InterPro" id="IPR003346">
    <property type="entry name" value="Transposase_20"/>
</dbReference>
<keyword evidence="4" id="KW-1185">Reference proteome</keyword>
<sequence>MHPLRCKAIASARLKNDKVDAATLAQLLRADLLPEAWIAPLDVRQQRALLRHRCQLVRLRTLLRNRIHAVLADHGCDRPGGYFTAPGRDWLAGLDLPDASRRVVEDLLILMDALKEPIDALDRQLLAQARGDPRIKALTQLPGVGTLTALVIVAEVGDITRFPSARKLTAWAGLTPTVRALDLAVRHGHISKQGSPWLRWILCEAAQSAKRSPEFAVAYQCLAHRRGKKIATTALARRLLARAYHLLRAAQDQCDRQGVR</sequence>
<evidence type="ECO:0000259" key="2">
    <source>
        <dbReference type="Pfam" id="PF02371"/>
    </source>
</evidence>
<protein>
    <submittedName>
        <fullName evidence="3">IS110 family transposase</fullName>
    </submittedName>
</protein>
<evidence type="ECO:0000313" key="4">
    <source>
        <dbReference type="Proteomes" id="UP001601197"/>
    </source>
</evidence>
<evidence type="ECO:0000313" key="3">
    <source>
        <dbReference type="EMBL" id="MFE9173195.1"/>
    </source>
</evidence>
<dbReference type="Pfam" id="PF02371">
    <property type="entry name" value="Transposase_20"/>
    <property type="match status" value="1"/>
</dbReference>
<proteinExistence type="predicted"/>
<dbReference type="NCBIfam" id="NF033542">
    <property type="entry name" value="transpos_IS110"/>
    <property type="match status" value="1"/>
</dbReference>
<reference evidence="3 4" key="1">
    <citation type="submission" date="2024-10" db="EMBL/GenBank/DDBJ databases">
        <title>The Natural Products Discovery Center: Release of the First 8490 Sequenced Strains for Exploring Actinobacteria Biosynthetic Diversity.</title>
        <authorList>
            <person name="Kalkreuter E."/>
            <person name="Kautsar S.A."/>
            <person name="Yang D."/>
            <person name="Bader C.D."/>
            <person name="Teijaro C.N."/>
            <person name="Fluegel L."/>
            <person name="Davis C.M."/>
            <person name="Simpson J.R."/>
            <person name="Lauterbach L."/>
            <person name="Steele A.D."/>
            <person name="Gui C."/>
            <person name="Meng S."/>
            <person name="Li G."/>
            <person name="Viehrig K."/>
            <person name="Ye F."/>
            <person name="Su P."/>
            <person name="Kiefer A.F."/>
            <person name="Nichols A."/>
            <person name="Cepeda A.J."/>
            <person name="Yan W."/>
            <person name="Fan B."/>
            <person name="Jiang Y."/>
            <person name="Adhikari A."/>
            <person name="Zheng C.-J."/>
            <person name="Schuster L."/>
            <person name="Cowan T.M."/>
            <person name="Smanski M.J."/>
            <person name="Chevrette M.G."/>
            <person name="De Carvalho L.P.S."/>
            <person name="Shen B."/>
        </authorList>
    </citation>
    <scope>NUCLEOTIDE SEQUENCE [LARGE SCALE GENOMIC DNA]</scope>
    <source>
        <strain evidence="3 4">NPDC007147</strain>
    </source>
</reference>
<organism evidence="3 4">
    <name type="scientific">Streptomyces kebangsaanensis</name>
    <dbReference type="NCBI Taxonomy" id="864058"/>
    <lineage>
        <taxon>Bacteria</taxon>
        <taxon>Bacillati</taxon>
        <taxon>Actinomycetota</taxon>
        <taxon>Actinomycetes</taxon>
        <taxon>Kitasatosporales</taxon>
        <taxon>Streptomycetaceae</taxon>
        <taxon>Streptomyces</taxon>
    </lineage>
</organism>
<dbReference type="PANTHER" id="PTHR33055">
    <property type="entry name" value="TRANSPOSASE FOR INSERTION SEQUENCE ELEMENT IS1111A"/>
    <property type="match status" value="1"/>
</dbReference>
<dbReference type="Pfam" id="PF01548">
    <property type="entry name" value="DEDD_Tnp_IS110"/>
    <property type="match status" value="1"/>
</dbReference>